<keyword evidence="2" id="KW-1185">Reference proteome</keyword>
<comment type="caution">
    <text evidence="1">The sequence shown here is derived from an EMBL/GenBank/DDBJ whole genome shotgun (WGS) entry which is preliminary data.</text>
</comment>
<accession>A0ABV7F752</accession>
<dbReference type="RefSeq" id="WP_390333063.1">
    <property type="nucleotide sequence ID" value="NZ_JBHRTP010000091.1"/>
</dbReference>
<evidence type="ECO:0000313" key="2">
    <source>
        <dbReference type="Proteomes" id="UP001595530"/>
    </source>
</evidence>
<evidence type="ECO:0000313" key="1">
    <source>
        <dbReference type="EMBL" id="MFC3110854.1"/>
    </source>
</evidence>
<reference evidence="2" key="1">
    <citation type="journal article" date="2019" name="Int. J. Syst. Evol. Microbiol.">
        <title>The Global Catalogue of Microorganisms (GCM) 10K type strain sequencing project: providing services to taxonomists for standard genome sequencing and annotation.</title>
        <authorList>
            <consortium name="The Broad Institute Genomics Platform"/>
            <consortium name="The Broad Institute Genome Sequencing Center for Infectious Disease"/>
            <person name="Wu L."/>
            <person name="Ma J."/>
        </authorList>
    </citation>
    <scope>NUCLEOTIDE SEQUENCE [LARGE SCALE GENOMIC DNA]</scope>
    <source>
        <strain evidence="2">KCTC 42986</strain>
    </source>
</reference>
<gene>
    <name evidence="1" type="ORF">ACFOFO_23360</name>
</gene>
<dbReference type="Proteomes" id="UP001595530">
    <property type="component" value="Unassembled WGS sequence"/>
</dbReference>
<proteinExistence type="predicted"/>
<protein>
    <submittedName>
        <fullName evidence="1">Uncharacterized protein</fullName>
    </submittedName>
</protein>
<dbReference type="EMBL" id="JBHRTP010000091">
    <property type="protein sequence ID" value="MFC3110854.1"/>
    <property type="molecule type" value="Genomic_DNA"/>
</dbReference>
<name>A0ABV7F752_9BURK</name>
<sequence>MITINTNKSVVRLDGWDDLIGRAGFSTNLDPAEHDLDAIIGRYNIGERVRCGLSNCHTLHAKGYLVSTKSGRETNIGKDCGKAYFGVDFENLAKQFERMSTEQDNRELLSNFSFNVEELDTKIRTLRHGQRGADWVNKHSRCLIDPNSRVPVEVVRAVTKLVKANANEFSIQREATDREVETMEAAQGKKLNRPQFVDEAVAVIYGLDVLNPEYDLRKLLVINVEEPLKAFRTLTIDELTFEQLAYWKKWAVSVEGSLESAALATAAGQRLLTRENLSPLLRLPSLEKGEDRALFQAYLDTITI</sequence>
<organism evidence="1 2">
    <name type="scientific">Undibacterium arcticum</name>
    <dbReference type="NCBI Taxonomy" id="1762892"/>
    <lineage>
        <taxon>Bacteria</taxon>
        <taxon>Pseudomonadati</taxon>
        <taxon>Pseudomonadota</taxon>
        <taxon>Betaproteobacteria</taxon>
        <taxon>Burkholderiales</taxon>
        <taxon>Oxalobacteraceae</taxon>
        <taxon>Undibacterium</taxon>
    </lineage>
</organism>